<dbReference type="Pfam" id="PF03600">
    <property type="entry name" value="CitMHS"/>
    <property type="match status" value="1"/>
</dbReference>
<evidence type="ECO:0000256" key="10">
    <source>
        <dbReference type="ARBA" id="ARBA00025753"/>
    </source>
</evidence>
<comment type="subcellular location">
    <subcellularLocation>
        <location evidence="1">Membrane</location>
        <topology evidence="1">Multi-pass membrane protein</topology>
    </subcellularLocation>
</comment>
<feature type="transmembrane region" description="Helical" evidence="11">
    <location>
        <begin position="356"/>
        <end position="382"/>
    </location>
</feature>
<feature type="transmembrane region" description="Helical" evidence="11">
    <location>
        <begin position="30"/>
        <end position="48"/>
    </location>
</feature>
<dbReference type="PANTHER" id="PTHR43269">
    <property type="entry name" value="SODIUM/PROTON ANTIPORTER 1-RELATED"/>
    <property type="match status" value="1"/>
</dbReference>
<dbReference type="RefSeq" id="WP_273637755.1">
    <property type="nucleotide sequence ID" value="NZ_JAQQXP010000001.1"/>
</dbReference>
<organism evidence="13 14">
    <name type="scientific">Alteromonas gilva</name>
    <dbReference type="NCBI Taxonomy" id="2987522"/>
    <lineage>
        <taxon>Bacteria</taxon>
        <taxon>Pseudomonadati</taxon>
        <taxon>Pseudomonadota</taxon>
        <taxon>Gammaproteobacteria</taxon>
        <taxon>Alteromonadales</taxon>
        <taxon>Alteromonadaceae</taxon>
        <taxon>Alteromonas/Salinimonas group</taxon>
        <taxon>Alteromonas</taxon>
    </lineage>
</organism>
<reference evidence="13 14" key="1">
    <citation type="submission" date="2022-10" db="EMBL/GenBank/DDBJ databases">
        <title>Alteromonas sp. chi3 Genome sequencing.</title>
        <authorList>
            <person name="Park S."/>
        </authorList>
    </citation>
    <scope>NUCLEOTIDE SEQUENCE [LARGE SCALE GENOMIC DNA]</scope>
    <source>
        <strain evidence="14">chi3</strain>
    </source>
</reference>
<keyword evidence="3" id="KW-0050">Antiport</keyword>
<dbReference type="PANTHER" id="PTHR43269:SF2">
    <property type="entry name" value="SODIUM_PROTON ANTIPORTER 1-RELATED"/>
    <property type="match status" value="1"/>
</dbReference>
<comment type="similarity">
    <text evidence="10">Belongs to the NhaD Na(+)/H(+) (TC 2.A.62) antiporter family.</text>
</comment>
<gene>
    <name evidence="13" type="primary">nhaD</name>
    <name evidence="13" type="ORF">OIK42_01325</name>
</gene>
<evidence type="ECO:0000256" key="9">
    <source>
        <dbReference type="ARBA" id="ARBA00023201"/>
    </source>
</evidence>
<evidence type="ECO:0000313" key="14">
    <source>
        <dbReference type="Proteomes" id="UP001218788"/>
    </source>
</evidence>
<evidence type="ECO:0000256" key="2">
    <source>
        <dbReference type="ARBA" id="ARBA00022448"/>
    </source>
</evidence>
<evidence type="ECO:0000256" key="6">
    <source>
        <dbReference type="ARBA" id="ARBA00023053"/>
    </source>
</evidence>
<feature type="transmembrane region" description="Helical" evidence="11">
    <location>
        <begin position="279"/>
        <end position="298"/>
    </location>
</feature>
<dbReference type="Proteomes" id="UP001218788">
    <property type="component" value="Unassembled WGS sequence"/>
</dbReference>
<proteinExistence type="inferred from homology"/>
<keyword evidence="9" id="KW-0739">Sodium transport</keyword>
<keyword evidence="4 11" id="KW-0812">Transmembrane</keyword>
<keyword evidence="5 11" id="KW-1133">Transmembrane helix</keyword>
<dbReference type="InterPro" id="IPR004680">
    <property type="entry name" value="Cit_transptr-like_dom"/>
</dbReference>
<feature type="domain" description="Citrate transporter-like" evidence="12">
    <location>
        <begin position="26"/>
        <end position="362"/>
    </location>
</feature>
<sequence>MLDTLLIIIAALALAGVMFEEVLHINKAKITLFFGTLAWMILFIASGSPAETDAINEGLLHNITEISTLWLFLVAAMTFVAYLNRKGLIANMLNLIMPSEISLKKLMLITALFSFCFSSLADNITATLVSIAMVLSLGLPFNQTMRFAVLVVFAVNSGGVSLITGDVTTLMIFMQKKVTITQLFWLLIPSFLAVMVLTGLLSIGMTGKVKIRKTTYTSNTIDYVIAGIFLSTIIATLILNVLFAIPPMLTFLAGMAIMFLVANHMGEGKDDDQDPIMDYIRYIEFDTLLFFLGVLLLVGMLEHIEALHSLLYLYQVFPPMTANYLMGAMSALIDNVPLTAALLKANIDMSVSEWMLLTYAVGVGGSLLIIGSAAGIVTMSKVKGLSFARYGKYFLLLLMAYSVGYALVYSVATYIMPIV</sequence>
<evidence type="ECO:0000313" key="13">
    <source>
        <dbReference type="EMBL" id="MDC8829391.1"/>
    </source>
</evidence>
<feature type="transmembrane region" description="Helical" evidence="11">
    <location>
        <begin position="68"/>
        <end position="85"/>
    </location>
</feature>
<evidence type="ECO:0000256" key="8">
    <source>
        <dbReference type="ARBA" id="ARBA00023136"/>
    </source>
</evidence>
<evidence type="ECO:0000256" key="4">
    <source>
        <dbReference type="ARBA" id="ARBA00022692"/>
    </source>
</evidence>
<evidence type="ECO:0000256" key="11">
    <source>
        <dbReference type="SAM" id="Phobius"/>
    </source>
</evidence>
<keyword evidence="14" id="KW-1185">Reference proteome</keyword>
<dbReference type="InterPro" id="IPR045016">
    <property type="entry name" value="NhaD-like"/>
</dbReference>
<dbReference type="NCBIfam" id="NF038006">
    <property type="entry name" value="NhaD_1"/>
    <property type="match status" value="1"/>
</dbReference>
<evidence type="ECO:0000256" key="1">
    <source>
        <dbReference type="ARBA" id="ARBA00004141"/>
    </source>
</evidence>
<keyword evidence="7" id="KW-0406">Ion transport</keyword>
<keyword evidence="8 11" id="KW-0472">Membrane</keyword>
<name>A0ABT5KYQ4_9ALTE</name>
<accession>A0ABT5KYQ4</accession>
<feature type="transmembrane region" description="Helical" evidence="11">
    <location>
        <begin position="394"/>
        <end position="416"/>
    </location>
</feature>
<comment type="caution">
    <text evidence="13">The sequence shown here is derived from an EMBL/GenBank/DDBJ whole genome shotgun (WGS) entry which is preliminary data.</text>
</comment>
<keyword evidence="2" id="KW-0813">Transport</keyword>
<feature type="transmembrane region" description="Helical" evidence="11">
    <location>
        <begin position="223"/>
        <end position="242"/>
    </location>
</feature>
<evidence type="ECO:0000256" key="3">
    <source>
        <dbReference type="ARBA" id="ARBA00022449"/>
    </source>
</evidence>
<dbReference type="EMBL" id="JAQQXP010000001">
    <property type="protein sequence ID" value="MDC8829391.1"/>
    <property type="molecule type" value="Genomic_DNA"/>
</dbReference>
<evidence type="ECO:0000256" key="7">
    <source>
        <dbReference type="ARBA" id="ARBA00023065"/>
    </source>
</evidence>
<feature type="transmembrane region" description="Helical" evidence="11">
    <location>
        <begin position="6"/>
        <end position="23"/>
    </location>
</feature>
<feature type="transmembrane region" description="Helical" evidence="11">
    <location>
        <begin position="183"/>
        <end position="203"/>
    </location>
</feature>
<feature type="transmembrane region" description="Helical" evidence="11">
    <location>
        <begin position="249"/>
        <end position="267"/>
    </location>
</feature>
<protein>
    <submittedName>
        <fullName evidence="13">Sodium:proton antiporter NhaD</fullName>
    </submittedName>
</protein>
<evidence type="ECO:0000259" key="12">
    <source>
        <dbReference type="Pfam" id="PF03600"/>
    </source>
</evidence>
<feature type="transmembrane region" description="Helical" evidence="11">
    <location>
        <begin position="310"/>
        <end position="333"/>
    </location>
</feature>
<feature type="transmembrane region" description="Helical" evidence="11">
    <location>
        <begin position="106"/>
        <end position="135"/>
    </location>
</feature>
<keyword evidence="6" id="KW-0915">Sodium</keyword>
<evidence type="ECO:0000256" key="5">
    <source>
        <dbReference type="ARBA" id="ARBA00022989"/>
    </source>
</evidence>
<feature type="transmembrane region" description="Helical" evidence="11">
    <location>
        <begin position="147"/>
        <end position="171"/>
    </location>
</feature>